<reference evidence="2 3" key="1">
    <citation type="submission" date="2020-05" db="EMBL/GenBank/DDBJ databases">
        <title>Vigna angularis (adzuki bean) Var. LongXiaoDou No. 4 denovo assembly.</title>
        <authorList>
            <person name="Xiang H."/>
        </authorList>
    </citation>
    <scope>NUCLEOTIDE SEQUENCE [LARGE SCALE GENOMIC DNA]</scope>
    <source>
        <tissue evidence="2">Leaf</tissue>
    </source>
</reference>
<evidence type="ECO:0000256" key="1">
    <source>
        <dbReference type="SAM" id="MobiDB-lite"/>
    </source>
</evidence>
<organism evidence="2 3">
    <name type="scientific">Phaseolus angularis</name>
    <name type="common">Azuki bean</name>
    <name type="synonym">Vigna angularis</name>
    <dbReference type="NCBI Taxonomy" id="3914"/>
    <lineage>
        <taxon>Eukaryota</taxon>
        <taxon>Viridiplantae</taxon>
        <taxon>Streptophyta</taxon>
        <taxon>Embryophyta</taxon>
        <taxon>Tracheophyta</taxon>
        <taxon>Spermatophyta</taxon>
        <taxon>Magnoliopsida</taxon>
        <taxon>eudicotyledons</taxon>
        <taxon>Gunneridae</taxon>
        <taxon>Pentapetalae</taxon>
        <taxon>rosids</taxon>
        <taxon>fabids</taxon>
        <taxon>Fabales</taxon>
        <taxon>Fabaceae</taxon>
        <taxon>Papilionoideae</taxon>
        <taxon>50 kb inversion clade</taxon>
        <taxon>NPAAA clade</taxon>
        <taxon>indigoferoid/millettioid clade</taxon>
        <taxon>Phaseoleae</taxon>
        <taxon>Vigna</taxon>
    </lineage>
</organism>
<dbReference type="AlphaFoldDB" id="A0A8T0JVC9"/>
<sequence>MKGNFLVRRSRGKLGARREDDEDDVKLENAKGFAKQREARKRKMRKWKENEVVLAHSSFASLLHFLCCSISFYCCTALHCLCLDCFRVGALFAPLLSPLHWLPVAPPILNHHRYTVTGSPLLHDALLNDVALKRPRCTSVAASSVDIFLVQVSFL</sequence>
<dbReference type="EMBL" id="JABFOF010000008">
    <property type="protein sequence ID" value="KAG2384622.1"/>
    <property type="molecule type" value="Genomic_DNA"/>
</dbReference>
<name>A0A8T0JVC9_PHAAN</name>
<feature type="region of interest" description="Disordered" evidence="1">
    <location>
        <begin position="1"/>
        <end position="22"/>
    </location>
</feature>
<comment type="caution">
    <text evidence="2">The sequence shown here is derived from an EMBL/GenBank/DDBJ whole genome shotgun (WGS) entry which is preliminary data.</text>
</comment>
<proteinExistence type="predicted"/>
<protein>
    <submittedName>
        <fullName evidence="2">Uncharacterized protein</fullName>
    </submittedName>
</protein>
<evidence type="ECO:0000313" key="2">
    <source>
        <dbReference type="EMBL" id="KAG2384622.1"/>
    </source>
</evidence>
<gene>
    <name evidence="2" type="ORF">HKW66_Vig0117130</name>
</gene>
<dbReference type="Proteomes" id="UP000743370">
    <property type="component" value="Unassembled WGS sequence"/>
</dbReference>
<evidence type="ECO:0000313" key="3">
    <source>
        <dbReference type="Proteomes" id="UP000743370"/>
    </source>
</evidence>
<accession>A0A8T0JVC9</accession>